<keyword evidence="4" id="KW-0812">Transmembrane</keyword>
<dbReference type="AlphaFoldDB" id="A0A3B0WV53"/>
<name>A0A3B0WV53_9ZZZZ</name>
<proteinExistence type="inferred from homology"/>
<dbReference type="PANTHER" id="PTHR33162:SF1">
    <property type="entry name" value="SEC-INDEPENDENT PROTEIN TRANSLOCASE PROTEIN TATA, CHLOROPLASTIC"/>
    <property type="match status" value="1"/>
</dbReference>
<gene>
    <name evidence="10" type="ORF">MNBD_GAMMA06-1404</name>
</gene>
<dbReference type="InterPro" id="IPR018448">
    <property type="entry name" value="TatB"/>
</dbReference>
<dbReference type="NCBIfam" id="TIGR01410">
    <property type="entry name" value="tatB"/>
    <property type="match status" value="1"/>
</dbReference>
<reference evidence="10" key="1">
    <citation type="submission" date="2018-06" db="EMBL/GenBank/DDBJ databases">
        <authorList>
            <person name="Zhirakovskaya E."/>
        </authorList>
    </citation>
    <scope>NUCLEOTIDE SEQUENCE</scope>
</reference>
<evidence type="ECO:0000313" key="10">
    <source>
        <dbReference type="EMBL" id="VAW55042.1"/>
    </source>
</evidence>
<evidence type="ECO:0000256" key="4">
    <source>
        <dbReference type="ARBA" id="ARBA00022692"/>
    </source>
</evidence>
<dbReference type="EMBL" id="UOFD01000082">
    <property type="protein sequence ID" value="VAW55042.1"/>
    <property type="molecule type" value="Genomic_DNA"/>
</dbReference>
<sequence>MFDIGLWEILLILVLALVVIGPERLPSAARQAGLFIGKARRYVEGVRSEVESELDIGEFKRMLHNQEVQINELQQQLKSGVDDVKADMPSSNIMADSPLPDSHNPDDVMPEPYKASTSRPIKNETADADTTPSIENEKS</sequence>
<comment type="subcellular location">
    <subcellularLocation>
        <location evidence="1">Membrane</location>
        <topology evidence="1">Single-pass membrane protein</topology>
    </subcellularLocation>
</comment>
<dbReference type="GO" id="GO:0016020">
    <property type="term" value="C:membrane"/>
    <property type="evidence" value="ECO:0007669"/>
    <property type="project" value="UniProtKB-SubCell"/>
</dbReference>
<keyword evidence="2" id="KW-0813">Transport</keyword>
<evidence type="ECO:0000256" key="6">
    <source>
        <dbReference type="ARBA" id="ARBA00022989"/>
    </source>
</evidence>
<feature type="region of interest" description="Disordered" evidence="9">
    <location>
        <begin position="79"/>
        <end position="139"/>
    </location>
</feature>
<evidence type="ECO:0000256" key="7">
    <source>
        <dbReference type="ARBA" id="ARBA00023010"/>
    </source>
</evidence>
<protein>
    <submittedName>
        <fullName evidence="10">Twin-arginine translocation protein TatB</fullName>
    </submittedName>
</protein>
<organism evidence="10">
    <name type="scientific">hydrothermal vent metagenome</name>
    <dbReference type="NCBI Taxonomy" id="652676"/>
    <lineage>
        <taxon>unclassified sequences</taxon>
        <taxon>metagenomes</taxon>
        <taxon>ecological metagenomes</taxon>
    </lineage>
</organism>
<keyword evidence="6" id="KW-1133">Transmembrane helix</keyword>
<evidence type="ECO:0000256" key="2">
    <source>
        <dbReference type="ARBA" id="ARBA00022448"/>
    </source>
</evidence>
<dbReference type="GO" id="GO:0008320">
    <property type="term" value="F:protein transmembrane transporter activity"/>
    <property type="evidence" value="ECO:0007669"/>
    <property type="project" value="InterPro"/>
</dbReference>
<dbReference type="Pfam" id="PF02416">
    <property type="entry name" value="TatA_B_E"/>
    <property type="match status" value="1"/>
</dbReference>
<keyword evidence="8" id="KW-0472">Membrane</keyword>
<keyword evidence="5" id="KW-0653">Protein transport</keyword>
<dbReference type="HAMAP" id="MF_00237">
    <property type="entry name" value="TatB"/>
    <property type="match status" value="1"/>
</dbReference>
<evidence type="ECO:0000256" key="9">
    <source>
        <dbReference type="SAM" id="MobiDB-lite"/>
    </source>
</evidence>
<dbReference type="InterPro" id="IPR003369">
    <property type="entry name" value="TatA/B/E"/>
</dbReference>
<feature type="compositionally biased region" description="Polar residues" evidence="9">
    <location>
        <begin position="128"/>
        <end position="139"/>
    </location>
</feature>
<evidence type="ECO:0000256" key="3">
    <source>
        <dbReference type="ARBA" id="ARBA00022475"/>
    </source>
</evidence>
<evidence type="ECO:0000256" key="8">
    <source>
        <dbReference type="ARBA" id="ARBA00023136"/>
    </source>
</evidence>
<accession>A0A3B0WV53</accession>
<evidence type="ECO:0000256" key="1">
    <source>
        <dbReference type="ARBA" id="ARBA00004167"/>
    </source>
</evidence>
<dbReference type="PANTHER" id="PTHR33162">
    <property type="entry name" value="SEC-INDEPENDENT PROTEIN TRANSLOCASE PROTEIN TATA, CHLOROPLASTIC"/>
    <property type="match status" value="1"/>
</dbReference>
<dbReference type="GO" id="GO:0043953">
    <property type="term" value="P:protein transport by the Tat complex"/>
    <property type="evidence" value="ECO:0007669"/>
    <property type="project" value="InterPro"/>
</dbReference>
<keyword evidence="3" id="KW-1003">Cell membrane</keyword>
<dbReference type="PRINTS" id="PR01506">
    <property type="entry name" value="TATBPROTEIN"/>
</dbReference>
<keyword evidence="7" id="KW-0811">Translocation</keyword>
<dbReference type="Gene3D" id="1.20.5.3310">
    <property type="match status" value="1"/>
</dbReference>
<evidence type="ECO:0000256" key="5">
    <source>
        <dbReference type="ARBA" id="ARBA00022927"/>
    </source>
</evidence>